<dbReference type="CDD" id="cd00637">
    <property type="entry name" value="7tm_classA_rhodopsin-like"/>
    <property type="match status" value="1"/>
</dbReference>
<feature type="transmembrane region" description="Helical" evidence="10">
    <location>
        <begin position="28"/>
        <end position="46"/>
    </location>
</feature>
<feature type="transmembrane region" description="Helical" evidence="10">
    <location>
        <begin position="108"/>
        <end position="130"/>
    </location>
</feature>
<dbReference type="Pfam" id="PF00001">
    <property type="entry name" value="7tm_1"/>
    <property type="match status" value="1"/>
</dbReference>
<feature type="transmembrane region" description="Helical" evidence="10">
    <location>
        <begin position="156"/>
        <end position="180"/>
    </location>
</feature>
<keyword evidence="6 10" id="KW-0472">Membrane</keyword>
<feature type="transmembrane region" description="Helical" evidence="10">
    <location>
        <begin position="222"/>
        <end position="247"/>
    </location>
</feature>
<comment type="caution">
    <text evidence="12">The sequence shown here is derived from an EMBL/GenBank/DDBJ whole genome shotgun (WGS) entry which is preliminary data.</text>
</comment>
<evidence type="ECO:0000256" key="4">
    <source>
        <dbReference type="ARBA" id="ARBA00022989"/>
    </source>
</evidence>
<dbReference type="OrthoDB" id="5970910at2759"/>
<keyword evidence="3 10" id="KW-0812">Transmembrane</keyword>
<evidence type="ECO:0000256" key="9">
    <source>
        <dbReference type="ARBA" id="ARBA00023224"/>
    </source>
</evidence>
<sequence length="324" mass="37145">MENFWNNDNQKSPQSPASWNISQRKKTVTLFIVIGVSVLAMIPVTLYKFLPINIQTKLASDRYKHVGYAIDVIYFTSSIVNPIVYAIRLREFRNNTKKFRKARRSWRGPYIAQSIMSSLLITFIVASAMVCSDFRRCTSRILVQMSTEDPVHSSNAWIVLFIAESIVIVISNALTLLAFAKIRHLRKRSTYLIINLAVADLLVGALTVPISVLYFRKDEDRVLYLGVLKTTIIFIFPLASQVNLCLISMERLHATLFPFRHCLIGKWFYYRGIMGSWLINFFLTAIMAWLDIADIHPEFLYVHGTLIALFVVFIAVSHITVVIK</sequence>
<feature type="transmembrane region" description="Helical" evidence="10">
    <location>
        <begin position="66"/>
        <end position="87"/>
    </location>
</feature>
<dbReference type="SUPFAM" id="SSF81321">
    <property type="entry name" value="Family A G protein-coupled receptor-like"/>
    <property type="match status" value="2"/>
</dbReference>
<evidence type="ECO:0000256" key="2">
    <source>
        <dbReference type="ARBA" id="ARBA00022475"/>
    </source>
</evidence>
<accession>A0A3M6U9M2</accession>
<evidence type="ECO:0000313" key="13">
    <source>
        <dbReference type="Proteomes" id="UP000275408"/>
    </source>
</evidence>
<feature type="transmembrane region" description="Helical" evidence="10">
    <location>
        <begin position="268"/>
        <end position="289"/>
    </location>
</feature>
<name>A0A3M6U9M2_POCDA</name>
<dbReference type="GO" id="GO:0005886">
    <property type="term" value="C:plasma membrane"/>
    <property type="evidence" value="ECO:0007669"/>
    <property type="project" value="UniProtKB-SubCell"/>
</dbReference>
<gene>
    <name evidence="12" type="ORF">pdam_00006945</name>
</gene>
<organism evidence="12 13">
    <name type="scientific">Pocillopora damicornis</name>
    <name type="common">Cauliflower coral</name>
    <name type="synonym">Millepora damicornis</name>
    <dbReference type="NCBI Taxonomy" id="46731"/>
    <lineage>
        <taxon>Eukaryota</taxon>
        <taxon>Metazoa</taxon>
        <taxon>Cnidaria</taxon>
        <taxon>Anthozoa</taxon>
        <taxon>Hexacorallia</taxon>
        <taxon>Scleractinia</taxon>
        <taxon>Astrocoeniina</taxon>
        <taxon>Pocilloporidae</taxon>
        <taxon>Pocillopora</taxon>
    </lineage>
</organism>
<dbReference type="PANTHER" id="PTHR24246:SF27">
    <property type="entry name" value="ADENOSINE RECEPTOR, ISOFORM A"/>
    <property type="match status" value="1"/>
</dbReference>
<dbReference type="Proteomes" id="UP000275408">
    <property type="component" value="Unassembled WGS sequence"/>
</dbReference>
<protein>
    <recommendedName>
        <fullName evidence="11">G-protein coupled receptors family 1 profile domain-containing protein</fullName>
    </recommendedName>
</protein>
<evidence type="ECO:0000256" key="6">
    <source>
        <dbReference type="ARBA" id="ARBA00023136"/>
    </source>
</evidence>
<dbReference type="Gene3D" id="1.20.1070.10">
    <property type="entry name" value="Rhodopsin 7-helix transmembrane proteins"/>
    <property type="match status" value="2"/>
</dbReference>
<dbReference type="PRINTS" id="PR00237">
    <property type="entry name" value="GPCRRHODOPSN"/>
</dbReference>
<evidence type="ECO:0000256" key="7">
    <source>
        <dbReference type="ARBA" id="ARBA00023170"/>
    </source>
</evidence>
<proteinExistence type="predicted"/>
<feature type="domain" description="G-protein coupled receptors family 1 profile" evidence="11">
    <location>
        <begin position="171"/>
        <end position="324"/>
    </location>
</feature>
<dbReference type="EMBL" id="RCHS01001985">
    <property type="protein sequence ID" value="RMX50353.1"/>
    <property type="molecule type" value="Genomic_DNA"/>
</dbReference>
<keyword evidence="8" id="KW-0325">Glycoprotein</keyword>
<evidence type="ECO:0000259" key="11">
    <source>
        <dbReference type="PROSITE" id="PS50262"/>
    </source>
</evidence>
<dbReference type="PROSITE" id="PS50262">
    <property type="entry name" value="G_PROTEIN_RECEP_F1_2"/>
    <property type="match status" value="2"/>
</dbReference>
<keyword evidence="9" id="KW-0807">Transducer</keyword>
<feature type="transmembrane region" description="Helical" evidence="10">
    <location>
        <begin position="301"/>
        <end position="323"/>
    </location>
</feature>
<evidence type="ECO:0000256" key="5">
    <source>
        <dbReference type="ARBA" id="ARBA00023040"/>
    </source>
</evidence>
<evidence type="ECO:0000313" key="12">
    <source>
        <dbReference type="EMBL" id="RMX50353.1"/>
    </source>
</evidence>
<evidence type="ECO:0000256" key="3">
    <source>
        <dbReference type="ARBA" id="ARBA00022692"/>
    </source>
</evidence>
<dbReference type="InterPro" id="IPR000276">
    <property type="entry name" value="GPCR_Rhodpsn"/>
</dbReference>
<dbReference type="AlphaFoldDB" id="A0A3M6U9M2"/>
<dbReference type="PANTHER" id="PTHR24246">
    <property type="entry name" value="OLFACTORY RECEPTOR AND ADENOSINE RECEPTOR"/>
    <property type="match status" value="1"/>
</dbReference>
<keyword evidence="2" id="KW-1003">Cell membrane</keyword>
<feature type="transmembrane region" description="Helical" evidence="10">
    <location>
        <begin position="192"/>
        <end position="216"/>
    </location>
</feature>
<keyword evidence="13" id="KW-1185">Reference proteome</keyword>
<comment type="subcellular location">
    <subcellularLocation>
        <location evidence="1">Cell membrane</location>
        <topology evidence="1">Multi-pass membrane protein</topology>
    </subcellularLocation>
</comment>
<feature type="non-terminal residue" evidence="12">
    <location>
        <position position="324"/>
    </location>
</feature>
<dbReference type="InterPro" id="IPR017452">
    <property type="entry name" value="GPCR_Rhodpsn_7TM"/>
</dbReference>
<reference evidence="12 13" key="1">
    <citation type="journal article" date="2018" name="Sci. Rep.">
        <title>Comparative analysis of the Pocillopora damicornis genome highlights role of immune system in coral evolution.</title>
        <authorList>
            <person name="Cunning R."/>
            <person name="Bay R.A."/>
            <person name="Gillette P."/>
            <person name="Baker A.C."/>
            <person name="Traylor-Knowles N."/>
        </authorList>
    </citation>
    <scope>NUCLEOTIDE SEQUENCE [LARGE SCALE GENOMIC DNA]</scope>
    <source>
        <strain evidence="12">RSMAS</strain>
        <tissue evidence="12">Whole animal</tissue>
    </source>
</reference>
<dbReference type="GO" id="GO:0004930">
    <property type="term" value="F:G protein-coupled receptor activity"/>
    <property type="evidence" value="ECO:0007669"/>
    <property type="project" value="UniProtKB-KW"/>
</dbReference>
<feature type="domain" description="G-protein coupled receptors family 1 profile" evidence="11">
    <location>
        <begin position="1"/>
        <end position="85"/>
    </location>
</feature>
<keyword evidence="7" id="KW-0675">Receptor</keyword>
<evidence type="ECO:0000256" key="8">
    <source>
        <dbReference type="ARBA" id="ARBA00023180"/>
    </source>
</evidence>
<evidence type="ECO:0000256" key="1">
    <source>
        <dbReference type="ARBA" id="ARBA00004651"/>
    </source>
</evidence>
<evidence type="ECO:0000256" key="10">
    <source>
        <dbReference type="SAM" id="Phobius"/>
    </source>
</evidence>
<keyword evidence="5" id="KW-0297">G-protein coupled receptor</keyword>
<keyword evidence="4 10" id="KW-1133">Transmembrane helix</keyword>